<sequence>MSKPKRYKEALELSEYAEAWCKDAERRWNETTSAFWMDIGLQKFRDLRSQLAAKVARCRRGLNSHIERLQAAKMEGRMFLGIGMTLGVVLAFGGEIIIQPTSMPKSSKAGNLKVQISASSDSTSMPIIVGNANLPDGVEPLVDVRRWEAKFFAQDPALVVAGAFKAGPFSSRGAPLPPGTYEVSISLPVARLQPALV</sequence>
<keyword evidence="3" id="KW-1185">Reference proteome</keyword>
<feature type="transmembrane region" description="Helical" evidence="1">
    <location>
        <begin position="78"/>
        <end position="98"/>
    </location>
</feature>
<proteinExistence type="predicted"/>
<evidence type="ECO:0000313" key="2">
    <source>
        <dbReference type="EMBL" id="MXQ14854.1"/>
    </source>
</evidence>
<dbReference type="RefSeq" id="WP_205790333.1">
    <property type="nucleotide sequence ID" value="NZ_WURB01000054.1"/>
</dbReference>
<accession>A0A7X3SS77</accession>
<dbReference type="EMBL" id="WURB01000054">
    <property type="protein sequence ID" value="MXQ14854.1"/>
    <property type="molecule type" value="Genomic_DNA"/>
</dbReference>
<reference evidence="2 3" key="1">
    <citation type="submission" date="2019-12" db="EMBL/GenBank/DDBJ databases">
        <authorList>
            <person name="Yuan C.-G."/>
        </authorList>
    </citation>
    <scope>NUCLEOTIDE SEQUENCE [LARGE SCALE GENOMIC DNA]</scope>
    <source>
        <strain evidence="2 3">KCTC 23863</strain>
    </source>
</reference>
<reference evidence="2 3" key="2">
    <citation type="submission" date="2020-01" db="EMBL/GenBank/DDBJ databases">
        <title>Microvirga sp. nov., an arsenate reduction bacterium isolated from Tibet hotspring sediments.</title>
        <authorList>
            <person name="Xian W.-D."/>
            <person name="Li W.-J."/>
        </authorList>
    </citation>
    <scope>NUCLEOTIDE SEQUENCE [LARGE SCALE GENOMIC DNA]</scope>
    <source>
        <strain evidence="2 3">KCTC 23863</strain>
    </source>
</reference>
<keyword evidence="1" id="KW-1133">Transmembrane helix</keyword>
<keyword evidence="1" id="KW-0472">Membrane</keyword>
<keyword evidence="1" id="KW-0812">Transmembrane</keyword>
<comment type="caution">
    <text evidence="2">The sequence shown here is derived from an EMBL/GenBank/DDBJ whole genome shotgun (WGS) entry which is preliminary data.</text>
</comment>
<evidence type="ECO:0000256" key="1">
    <source>
        <dbReference type="SAM" id="Phobius"/>
    </source>
</evidence>
<gene>
    <name evidence="2" type="ORF">GR328_26110</name>
</gene>
<protein>
    <submittedName>
        <fullName evidence="2">Uncharacterized protein</fullName>
    </submittedName>
</protein>
<dbReference type="Proteomes" id="UP000436483">
    <property type="component" value="Unassembled WGS sequence"/>
</dbReference>
<evidence type="ECO:0000313" key="3">
    <source>
        <dbReference type="Proteomes" id="UP000436483"/>
    </source>
</evidence>
<organism evidence="2 3">
    <name type="scientific">Microvirga makkahensis</name>
    <dbReference type="NCBI Taxonomy" id="1128670"/>
    <lineage>
        <taxon>Bacteria</taxon>
        <taxon>Pseudomonadati</taxon>
        <taxon>Pseudomonadota</taxon>
        <taxon>Alphaproteobacteria</taxon>
        <taxon>Hyphomicrobiales</taxon>
        <taxon>Methylobacteriaceae</taxon>
        <taxon>Microvirga</taxon>
    </lineage>
</organism>
<name>A0A7X3SS77_9HYPH</name>
<dbReference type="AlphaFoldDB" id="A0A7X3SS77"/>